<sequence length="108" mass="12538">MQYLQFAILYFECSLIKRQIELKWNTLECYVQIQGNEDKLNALDLKGGKIKIYFSTLDKAPETPGIYRVYAIKRIDFGGFHLAKGYEKAEETELPNIVKEKIKTMNPA</sequence>
<proteinExistence type="predicted"/>
<dbReference type="EMBL" id="QNGD03000014">
    <property type="protein sequence ID" value="RWQ71127.1"/>
    <property type="molecule type" value="Genomic_DNA"/>
</dbReference>
<dbReference type="RefSeq" id="WP_088338649.1">
    <property type="nucleotide sequence ID" value="NZ_NHVH01000062.1"/>
</dbReference>
<dbReference type="AlphaFoldDB" id="A0A9X8IWA7"/>
<dbReference type="Proteomes" id="UP000253597">
    <property type="component" value="Unassembled WGS sequence"/>
</dbReference>
<gene>
    <name evidence="1" type="ORF">DR116_0025100</name>
</gene>
<comment type="caution">
    <text evidence="1">The sequence shown here is derived from an EMBL/GenBank/DDBJ whole genome shotgun (WGS) entry which is preliminary data.</text>
</comment>
<evidence type="ECO:0000313" key="1">
    <source>
        <dbReference type="EMBL" id="RWQ71127.1"/>
    </source>
</evidence>
<protein>
    <submittedName>
        <fullName evidence="1">Uncharacterized protein</fullName>
    </submittedName>
</protein>
<accession>A0A9X8IWA7</accession>
<organism evidence="1 2">
    <name type="scientific">Bacillus cereus</name>
    <dbReference type="NCBI Taxonomy" id="1396"/>
    <lineage>
        <taxon>Bacteria</taxon>
        <taxon>Bacillati</taxon>
        <taxon>Bacillota</taxon>
        <taxon>Bacilli</taxon>
        <taxon>Bacillales</taxon>
        <taxon>Bacillaceae</taxon>
        <taxon>Bacillus</taxon>
        <taxon>Bacillus cereus group</taxon>
    </lineage>
</organism>
<evidence type="ECO:0000313" key="2">
    <source>
        <dbReference type="Proteomes" id="UP000253597"/>
    </source>
</evidence>
<name>A0A9X8IWA7_BACCE</name>
<reference evidence="1 2" key="1">
    <citation type="submission" date="2019-01" db="EMBL/GenBank/DDBJ databases">
        <title>Draft genome sequence of heavy metal resistant Bacillus cereus NWUAB01.</title>
        <authorList>
            <person name="Babalola O."/>
            <person name="Aremu B.R."/>
            <person name="Ayangbenro A.S."/>
        </authorList>
    </citation>
    <scope>NUCLEOTIDE SEQUENCE [LARGE SCALE GENOMIC DNA]</scope>
    <source>
        <strain evidence="1 2">NWUAB01</strain>
    </source>
</reference>